<name>A0AAD9K3D0_RIDPI</name>
<gene>
    <name evidence="2" type="ORF">NP493_1428g00036</name>
</gene>
<feature type="compositionally biased region" description="Polar residues" evidence="1">
    <location>
        <begin position="40"/>
        <end position="53"/>
    </location>
</feature>
<protein>
    <submittedName>
        <fullName evidence="2">Uncharacterized protein</fullName>
    </submittedName>
</protein>
<reference evidence="2" key="1">
    <citation type="journal article" date="2023" name="Mol. Biol. Evol.">
        <title>Third-Generation Sequencing Reveals the Adaptive Role of the Epigenome in Three Deep-Sea Polychaetes.</title>
        <authorList>
            <person name="Perez M."/>
            <person name="Aroh O."/>
            <person name="Sun Y."/>
            <person name="Lan Y."/>
            <person name="Juniper S.K."/>
            <person name="Young C.R."/>
            <person name="Angers B."/>
            <person name="Qian P.Y."/>
        </authorList>
    </citation>
    <scope>NUCLEOTIDE SEQUENCE</scope>
    <source>
        <strain evidence="2">R07B-5</strain>
    </source>
</reference>
<evidence type="ECO:0000313" key="3">
    <source>
        <dbReference type="Proteomes" id="UP001209878"/>
    </source>
</evidence>
<comment type="caution">
    <text evidence="2">The sequence shown here is derived from an EMBL/GenBank/DDBJ whole genome shotgun (WGS) entry which is preliminary data.</text>
</comment>
<evidence type="ECO:0000256" key="1">
    <source>
        <dbReference type="SAM" id="MobiDB-lite"/>
    </source>
</evidence>
<dbReference type="EMBL" id="JAODUO010001428">
    <property type="protein sequence ID" value="KAK2164193.1"/>
    <property type="molecule type" value="Genomic_DNA"/>
</dbReference>
<sequence>MFQKKTGRRWTWKSPNGVTETKTDYILTNQARHRHRRNSHQPSQLWKSPQNGYEQHQIGRRLERKTLMTTRPPRVDATQTGSKKIEFQLKLRNRFDTLIELDDIDTMSETITDMIQQSASVAKAINKPLKSRISSPTRALTTKGREIMEDGDDKQRLEYAEICKTIKKKQERTSGNTTKRL</sequence>
<keyword evidence="3" id="KW-1185">Reference proteome</keyword>
<dbReference type="Proteomes" id="UP001209878">
    <property type="component" value="Unassembled WGS sequence"/>
</dbReference>
<dbReference type="AlphaFoldDB" id="A0AAD9K3D0"/>
<accession>A0AAD9K3D0</accession>
<organism evidence="2 3">
    <name type="scientific">Ridgeia piscesae</name>
    <name type="common">Tubeworm</name>
    <dbReference type="NCBI Taxonomy" id="27915"/>
    <lineage>
        <taxon>Eukaryota</taxon>
        <taxon>Metazoa</taxon>
        <taxon>Spiralia</taxon>
        <taxon>Lophotrochozoa</taxon>
        <taxon>Annelida</taxon>
        <taxon>Polychaeta</taxon>
        <taxon>Sedentaria</taxon>
        <taxon>Canalipalpata</taxon>
        <taxon>Sabellida</taxon>
        <taxon>Siboglinidae</taxon>
        <taxon>Ridgeia</taxon>
    </lineage>
</organism>
<evidence type="ECO:0000313" key="2">
    <source>
        <dbReference type="EMBL" id="KAK2164193.1"/>
    </source>
</evidence>
<feature type="region of interest" description="Disordered" evidence="1">
    <location>
        <begin position="33"/>
        <end position="53"/>
    </location>
</feature>
<proteinExistence type="predicted"/>